<sequence>MKSRWRSLRRAGAAMMVSLLLTTAALNSGATASAAGPVRASWGSTTFDLSRGWGSATSCVVFSRRVVRCYATYEQADAALGYSAAADPLTADGAAVAAVPSCASGWLCLYADPGGQGRRLQFRDEFWNYLSDYAFAGQASSWRNNQSSGDNGYLSLYNSSSTYLCAAGSYANTMGSADNQAYAVWG</sequence>
<proteinExistence type="predicted"/>
<comment type="caution">
    <text evidence="2">The sequence shown here is derived from an EMBL/GenBank/DDBJ whole genome shotgun (WGS) entry which is preliminary data.</text>
</comment>
<protein>
    <submittedName>
        <fullName evidence="2">Peptidase inhibitor family I36 protein</fullName>
    </submittedName>
</protein>
<gene>
    <name evidence="2" type="ORF">ACFQ5G_03710</name>
</gene>
<evidence type="ECO:0000313" key="2">
    <source>
        <dbReference type="EMBL" id="MFD1364449.1"/>
    </source>
</evidence>
<dbReference type="Pfam" id="PF03995">
    <property type="entry name" value="Inhibitor_I36"/>
    <property type="match status" value="1"/>
</dbReference>
<keyword evidence="3" id="KW-1185">Reference proteome</keyword>
<dbReference type="EMBL" id="JBHTMK010000005">
    <property type="protein sequence ID" value="MFD1364449.1"/>
    <property type="molecule type" value="Genomic_DNA"/>
</dbReference>
<reference evidence="3" key="1">
    <citation type="journal article" date="2019" name="Int. J. Syst. Evol. Microbiol.">
        <title>The Global Catalogue of Microorganisms (GCM) 10K type strain sequencing project: providing services to taxonomists for standard genome sequencing and annotation.</title>
        <authorList>
            <consortium name="The Broad Institute Genomics Platform"/>
            <consortium name="The Broad Institute Genome Sequencing Center for Infectious Disease"/>
            <person name="Wu L."/>
            <person name="Ma J."/>
        </authorList>
    </citation>
    <scope>NUCLEOTIDE SEQUENCE [LARGE SCALE GENOMIC DNA]</scope>
    <source>
        <strain evidence="3">CCM 7526</strain>
    </source>
</reference>
<organism evidence="2 3">
    <name type="scientific">Actinoplanes sichuanensis</name>
    <dbReference type="NCBI Taxonomy" id="512349"/>
    <lineage>
        <taxon>Bacteria</taxon>
        <taxon>Bacillati</taxon>
        <taxon>Actinomycetota</taxon>
        <taxon>Actinomycetes</taxon>
        <taxon>Micromonosporales</taxon>
        <taxon>Micromonosporaceae</taxon>
        <taxon>Actinoplanes</taxon>
    </lineage>
</organism>
<feature type="signal peptide" evidence="1">
    <location>
        <begin position="1"/>
        <end position="34"/>
    </location>
</feature>
<evidence type="ECO:0000313" key="3">
    <source>
        <dbReference type="Proteomes" id="UP001597183"/>
    </source>
</evidence>
<dbReference type="RefSeq" id="WP_378078239.1">
    <property type="nucleotide sequence ID" value="NZ_JBHTMK010000005.1"/>
</dbReference>
<name>A0ABW4A1E0_9ACTN</name>
<evidence type="ECO:0000256" key="1">
    <source>
        <dbReference type="SAM" id="SignalP"/>
    </source>
</evidence>
<keyword evidence="1" id="KW-0732">Signal</keyword>
<feature type="chain" id="PRO_5046597396" evidence="1">
    <location>
        <begin position="35"/>
        <end position="186"/>
    </location>
</feature>
<accession>A0ABW4A1E0</accession>
<dbReference type="Proteomes" id="UP001597183">
    <property type="component" value="Unassembled WGS sequence"/>
</dbReference>